<evidence type="ECO:0000313" key="1">
    <source>
        <dbReference type="EMBL" id="KKN15976.1"/>
    </source>
</evidence>
<organism evidence="1">
    <name type="scientific">marine sediment metagenome</name>
    <dbReference type="NCBI Taxonomy" id="412755"/>
    <lineage>
        <taxon>unclassified sequences</taxon>
        <taxon>metagenomes</taxon>
        <taxon>ecological metagenomes</taxon>
    </lineage>
</organism>
<comment type="caution">
    <text evidence="1">The sequence shown here is derived from an EMBL/GenBank/DDBJ whole genome shotgun (WGS) entry which is preliminary data.</text>
</comment>
<reference evidence="1" key="1">
    <citation type="journal article" date="2015" name="Nature">
        <title>Complex archaea that bridge the gap between prokaryotes and eukaryotes.</title>
        <authorList>
            <person name="Spang A."/>
            <person name="Saw J.H."/>
            <person name="Jorgensen S.L."/>
            <person name="Zaremba-Niedzwiedzka K."/>
            <person name="Martijn J."/>
            <person name="Lind A.E."/>
            <person name="van Eijk R."/>
            <person name="Schleper C."/>
            <person name="Guy L."/>
            <person name="Ettema T.J."/>
        </authorList>
    </citation>
    <scope>NUCLEOTIDE SEQUENCE</scope>
</reference>
<name>A0A0F9QS61_9ZZZZ</name>
<dbReference type="AlphaFoldDB" id="A0A0F9QS61"/>
<sequence length="127" mass="13542">MRDADHILRDGTSNLTADETIAFTLTGGQPKEAPLAVHVLVPTLSASDTLTVTIRGVTTSQKITVSHTDALTQGTTTVPYTLKLPIPPSESTAWELFLDVGGSSVNHGAVQAWIERLEDYAKVDADL</sequence>
<accession>A0A0F9QS61</accession>
<dbReference type="EMBL" id="LAZR01003659">
    <property type="protein sequence ID" value="KKN15976.1"/>
    <property type="molecule type" value="Genomic_DNA"/>
</dbReference>
<proteinExistence type="predicted"/>
<protein>
    <submittedName>
        <fullName evidence="1">Uncharacterized protein</fullName>
    </submittedName>
</protein>
<gene>
    <name evidence="1" type="ORF">LCGC14_0980500</name>
</gene>